<protein>
    <recommendedName>
        <fullName evidence="4">Wall-associated receptor kinase galacturonan-binding domain-containing protein</fullName>
    </recommendedName>
</protein>
<dbReference type="EMBL" id="VIBQ01000428">
    <property type="protein sequence ID" value="KAC0805006.1"/>
    <property type="molecule type" value="Genomic_DNA"/>
</dbReference>
<dbReference type="GO" id="GO:0016020">
    <property type="term" value="C:membrane"/>
    <property type="evidence" value="ECO:0007669"/>
    <property type="project" value="UniProtKB-SubCell"/>
</dbReference>
<dbReference type="GO" id="GO:0030247">
    <property type="term" value="F:polysaccharide binding"/>
    <property type="evidence" value="ECO:0007669"/>
    <property type="project" value="InterPro"/>
</dbReference>
<evidence type="ECO:0000256" key="2">
    <source>
        <dbReference type="ARBA" id="ARBA00022729"/>
    </source>
</evidence>
<evidence type="ECO:0000256" key="3">
    <source>
        <dbReference type="SAM" id="Phobius"/>
    </source>
</evidence>
<dbReference type="Gene3D" id="2.10.25.10">
    <property type="entry name" value="Laminin"/>
    <property type="match status" value="1"/>
</dbReference>
<keyword evidence="3" id="KW-1133">Transmembrane helix</keyword>
<feature type="transmembrane region" description="Helical" evidence="3">
    <location>
        <begin position="7"/>
        <end position="30"/>
    </location>
</feature>
<organism evidence="5 6">
    <name type="scientific">Carpinus fangiana</name>
    <dbReference type="NCBI Taxonomy" id="176857"/>
    <lineage>
        <taxon>Eukaryota</taxon>
        <taxon>Viridiplantae</taxon>
        <taxon>Streptophyta</taxon>
        <taxon>Embryophyta</taxon>
        <taxon>Tracheophyta</taxon>
        <taxon>Spermatophyta</taxon>
        <taxon>Magnoliopsida</taxon>
        <taxon>eudicotyledons</taxon>
        <taxon>Gunneridae</taxon>
        <taxon>Pentapetalae</taxon>
        <taxon>rosids</taxon>
        <taxon>fabids</taxon>
        <taxon>Fagales</taxon>
        <taxon>Betulaceae</taxon>
        <taxon>Carpinus</taxon>
    </lineage>
</organism>
<accession>A0A5N6L621</accession>
<keyword evidence="6" id="KW-1185">Reference proteome</keyword>
<gene>
    <name evidence="5" type="ORF">FH972_027121</name>
</gene>
<dbReference type="AlphaFoldDB" id="A0A5N6L621"/>
<sequence length="312" mass="34616">MGLSGKLLQIIALLGVIIIFAIVAATTAIMPTKAKPGCPSHCGGVEIPFPFGFTEDCFLNESFKITCQSEKPFTGNVPIVDISIDAHEMRVMQWVAQDCYQGGGRLVHQNITALRVSQMTISNTKNKFTVIGCDTYAYLRGLQNGEKYSIGCSSECPSLYNVVNGSCSGVGCCEVGFPDGLKNIEVQVKSFKNHTNVWKFNPCGYAFVAEKDEFNFSASYLQNYTNQTVPLVLDWAIYDLTCEEAQRKSDYACKDINSECINQTRPKGYRCQCKQGYRGNPYLLQGQGGTCQGNLYYFLPEFNITYDICFPL</sequence>
<proteinExistence type="predicted"/>
<feature type="domain" description="Wall-associated receptor kinase galacturonan-binding" evidence="4">
    <location>
        <begin position="38"/>
        <end position="92"/>
    </location>
</feature>
<evidence type="ECO:0000256" key="1">
    <source>
        <dbReference type="ARBA" id="ARBA00004167"/>
    </source>
</evidence>
<evidence type="ECO:0000313" key="6">
    <source>
        <dbReference type="Proteomes" id="UP000327013"/>
    </source>
</evidence>
<keyword evidence="2" id="KW-0732">Signal</keyword>
<name>A0A5N6L621_9ROSI</name>
<comment type="subcellular location">
    <subcellularLocation>
        <location evidence="1">Membrane</location>
        <topology evidence="1">Single-pass membrane protein</topology>
    </subcellularLocation>
</comment>
<evidence type="ECO:0000313" key="5">
    <source>
        <dbReference type="EMBL" id="KAC0805006.1"/>
    </source>
</evidence>
<keyword evidence="3" id="KW-0812">Transmembrane</keyword>
<reference evidence="5 6" key="1">
    <citation type="submission" date="2019-06" db="EMBL/GenBank/DDBJ databases">
        <title>A chromosomal-level reference genome of Carpinus fangiana (Coryloideae, Betulaceae).</title>
        <authorList>
            <person name="Yang X."/>
            <person name="Wang Z."/>
            <person name="Zhang L."/>
            <person name="Hao G."/>
            <person name="Liu J."/>
            <person name="Yang Y."/>
        </authorList>
    </citation>
    <scope>NUCLEOTIDE SEQUENCE [LARGE SCALE GENOMIC DNA]</scope>
    <source>
        <strain evidence="5">Cfa_2016G</strain>
        <tissue evidence="5">Leaf</tissue>
    </source>
</reference>
<comment type="caution">
    <text evidence="5">The sequence shown here is derived from an EMBL/GenBank/DDBJ whole genome shotgun (WGS) entry which is preliminary data.</text>
</comment>
<dbReference type="InterPro" id="IPR025287">
    <property type="entry name" value="WAK_GUB"/>
</dbReference>
<dbReference type="Pfam" id="PF13947">
    <property type="entry name" value="GUB_WAK_bind"/>
    <property type="match status" value="1"/>
</dbReference>
<dbReference type="PANTHER" id="PTHR33491">
    <property type="entry name" value="OSJNBA0016N04.9 PROTEIN"/>
    <property type="match status" value="1"/>
</dbReference>
<keyword evidence="3" id="KW-0472">Membrane</keyword>
<dbReference type="OrthoDB" id="4062651at2759"/>
<evidence type="ECO:0000259" key="4">
    <source>
        <dbReference type="Pfam" id="PF13947"/>
    </source>
</evidence>
<dbReference type="Proteomes" id="UP000327013">
    <property type="component" value="Unassembled WGS sequence"/>
</dbReference>